<reference evidence="3 4" key="2">
    <citation type="journal article" date="2016" name="Front. Microbiol.">
        <title>Genome and transcriptome sequences reveal the specific parasitism of the nematophagous Purpureocillium lilacinum 36-1.</title>
        <authorList>
            <person name="Xie J."/>
            <person name="Li S."/>
            <person name="Mo C."/>
            <person name="Xiao X."/>
            <person name="Peng D."/>
            <person name="Wang G."/>
            <person name="Xiao Y."/>
        </authorList>
    </citation>
    <scope>NUCLEOTIDE SEQUENCE [LARGE SCALE GENOMIC DNA]</scope>
    <source>
        <strain evidence="3 4">36-1</strain>
    </source>
</reference>
<evidence type="ECO:0000256" key="1">
    <source>
        <dbReference type="SAM" id="SignalP"/>
    </source>
</evidence>
<dbReference type="AlphaFoldDB" id="A0A2U3DTM5"/>
<evidence type="ECO:0000313" key="2">
    <source>
        <dbReference type="EMBL" id="KAK4086055.1"/>
    </source>
</evidence>
<reference evidence="3" key="1">
    <citation type="submission" date="2015-05" db="EMBL/GenBank/DDBJ databases">
        <authorList>
            <person name="Wang D.B."/>
            <person name="Wang M."/>
        </authorList>
    </citation>
    <scope>NUCLEOTIDE SEQUENCE</scope>
    <source>
        <strain evidence="3">36-1</strain>
    </source>
</reference>
<keyword evidence="5" id="KW-1185">Reference proteome</keyword>
<proteinExistence type="predicted"/>
<reference evidence="2 5" key="4">
    <citation type="journal article" date="2024" name="Microbiol. Resour. Announc.">
        <title>Genome annotations for the ascomycete fungi Trichoderma harzianum, Trichoderma aggressivum, and Purpureocillium lilacinum.</title>
        <authorList>
            <person name="Beijen E.P.W."/>
            <person name="Ohm R.A."/>
        </authorList>
    </citation>
    <scope>NUCLEOTIDE SEQUENCE [LARGE SCALE GENOMIC DNA]</scope>
    <source>
        <strain evidence="2 5">CBS 150709</strain>
    </source>
</reference>
<feature type="chain" id="PRO_5015775763" evidence="1">
    <location>
        <begin position="18"/>
        <end position="280"/>
    </location>
</feature>
<keyword evidence="1" id="KW-0732">Signal</keyword>
<dbReference type="EMBL" id="LCWV01000031">
    <property type="protein sequence ID" value="PWI65602.1"/>
    <property type="molecule type" value="Genomic_DNA"/>
</dbReference>
<evidence type="ECO:0000313" key="5">
    <source>
        <dbReference type="Proteomes" id="UP001287286"/>
    </source>
</evidence>
<comment type="caution">
    <text evidence="3">The sequence shown here is derived from an EMBL/GenBank/DDBJ whole genome shotgun (WGS) entry which is preliminary data.</text>
</comment>
<dbReference type="EMBL" id="JAWRVI010000044">
    <property type="protein sequence ID" value="KAK4086055.1"/>
    <property type="molecule type" value="Genomic_DNA"/>
</dbReference>
<feature type="signal peptide" evidence="1">
    <location>
        <begin position="1"/>
        <end position="17"/>
    </location>
</feature>
<dbReference type="Proteomes" id="UP001287286">
    <property type="component" value="Unassembled WGS sequence"/>
</dbReference>
<dbReference type="Proteomes" id="UP000245956">
    <property type="component" value="Unassembled WGS sequence"/>
</dbReference>
<gene>
    <name evidence="3" type="ORF">PCL_06807</name>
    <name evidence="2" type="ORF">Purlil1_9584</name>
</gene>
<organism evidence="3 4">
    <name type="scientific">Purpureocillium lilacinum</name>
    <name type="common">Paecilomyces lilacinus</name>
    <dbReference type="NCBI Taxonomy" id="33203"/>
    <lineage>
        <taxon>Eukaryota</taxon>
        <taxon>Fungi</taxon>
        <taxon>Dikarya</taxon>
        <taxon>Ascomycota</taxon>
        <taxon>Pezizomycotina</taxon>
        <taxon>Sordariomycetes</taxon>
        <taxon>Hypocreomycetidae</taxon>
        <taxon>Hypocreales</taxon>
        <taxon>Ophiocordycipitaceae</taxon>
        <taxon>Purpureocillium</taxon>
    </lineage>
</organism>
<accession>A0A2U3DTM5</accession>
<evidence type="ECO:0000313" key="4">
    <source>
        <dbReference type="Proteomes" id="UP000245956"/>
    </source>
</evidence>
<sequence length="280" mass="30520">MKLLSVLLLAMAAAVEASKLAGPYQTAFFYFAYRMEVSLKGHGKTEIAPGCKTNGGVCNIDDFVKHIQAHVPNRPPFTGTLGLGDKPSVKEVVDALQKANYSPDLNQANLLKSWPPNTPGTFDKVWTRVSAVVQESREELQKKGLDPDNGDDDMKKLKECIQGVIDGRREEQAGNMLKFFKAEAVKRLKVQESDVPTIKETGKNYDKIDTGKLITNLKAAGNLPVKKEAFITDFVKDYNSGKFDKTGAKGASGHFKTIVKAKDIGNDLGTKLAALTPCTT</sequence>
<protein>
    <submittedName>
        <fullName evidence="3">Uncharacterized protein</fullName>
    </submittedName>
</protein>
<name>A0A2U3DTM5_PURLI</name>
<evidence type="ECO:0000313" key="3">
    <source>
        <dbReference type="EMBL" id="PWI65602.1"/>
    </source>
</evidence>
<reference evidence="2" key="3">
    <citation type="submission" date="2023-11" db="EMBL/GenBank/DDBJ databases">
        <authorList>
            <person name="Beijen E."/>
            <person name="Ohm R.A."/>
        </authorList>
    </citation>
    <scope>NUCLEOTIDE SEQUENCE</scope>
    <source>
        <strain evidence="2">CBS 150709</strain>
    </source>
</reference>